<evidence type="ECO:0000313" key="1">
    <source>
        <dbReference type="EMBL" id="MPN65061.1"/>
    </source>
</evidence>
<dbReference type="EMBL" id="VSSQ01146874">
    <property type="protein sequence ID" value="MPN65061.1"/>
    <property type="molecule type" value="Genomic_DNA"/>
</dbReference>
<protein>
    <submittedName>
        <fullName evidence="1">Uncharacterized protein</fullName>
    </submittedName>
</protein>
<sequence>MAAKPASVLLLASSMPRTMASSINPAEIKVTAASMAEKPEVQAVEKLVRGPERTIQSAICRLNEALPMGMSNGAPRCSNSPIWKDDEATKSGVLGAYGPSCAPTWRTACSAREDQSCPSKGRAK</sequence>
<dbReference type="AlphaFoldDB" id="A0A645JN50"/>
<accession>A0A645JN50</accession>
<comment type="caution">
    <text evidence="1">The sequence shown here is derived from an EMBL/GenBank/DDBJ whole genome shotgun (WGS) entry which is preliminary data.</text>
</comment>
<proteinExistence type="predicted"/>
<organism evidence="1">
    <name type="scientific">bioreactor metagenome</name>
    <dbReference type="NCBI Taxonomy" id="1076179"/>
    <lineage>
        <taxon>unclassified sequences</taxon>
        <taxon>metagenomes</taxon>
        <taxon>ecological metagenomes</taxon>
    </lineage>
</organism>
<reference evidence="1" key="1">
    <citation type="submission" date="2019-08" db="EMBL/GenBank/DDBJ databases">
        <authorList>
            <person name="Kucharzyk K."/>
            <person name="Murdoch R.W."/>
            <person name="Higgins S."/>
            <person name="Loffler F."/>
        </authorList>
    </citation>
    <scope>NUCLEOTIDE SEQUENCE</scope>
</reference>
<name>A0A645JN50_9ZZZZ</name>
<gene>
    <name evidence="1" type="ORF">SDC9_212840</name>
</gene>